<evidence type="ECO:0000313" key="2">
    <source>
        <dbReference type="EMBL" id="EFP10701.1"/>
    </source>
</evidence>
<dbReference type="AlphaFoldDB" id="E3NNI4"/>
<dbReference type="EMBL" id="DS269216">
    <property type="protein sequence ID" value="EFP10701.1"/>
    <property type="molecule type" value="Genomic_DNA"/>
</dbReference>
<reference evidence="2" key="1">
    <citation type="submission" date="2007-07" db="EMBL/GenBank/DDBJ databases">
        <title>PCAP assembly of the Caenorhabditis remanei genome.</title>
        <authorList>
            <consortium name="The Caenorhabditis remanei Sequencing Consortium"/>
            <person name="Wilson R.K."/>
        </authorList>
    </citation>
    <scope>NUCLEOTIDE SEQUENCE [LARGE SCALE GENOMIC DNA]</scope>
    <source>
        <strain evidence="2">PB4641</strain>
    </source>
</reference>
<feature type="region of interest" description="Disordered" evidence="1">
    <location>
        <begin position="109"/>
        <end position="148"/>
    </location>
</feature>
<dbReference type="InParanoid" id="E3NNI4"/>
<organism evidence="3">
    <name type="scientific">Caenorhabditis remanei</name>
    <name type="common">Caenorhabditis vulgaris</name>
    <dbReference type="NCBI Taxonomy" id="31234"/>
    <lineage>
        <taxon>Eukaryota</taxon>
        <taxon>Metazoa</taxon>
        <taxon>Ecdysozoa</taxon>
        <taxon>Nematoda</taxon>
        <taxon>Chromadorea</taxon>
        <taxon>Rhabditida</taxon>
        <taxon>Rhabditina</taxon>
        <taxon>Rhabditomorpha</taxon>
        <taxon>Rhabditoidea</taxon>
        <taxon>Rhabditidae</taxon>
        <taxon>Peloderinae</taxon>
        <taxon>Caenorhabditis</taxon>
    </lineage>
</organism>
<dbReference type="STRING" id="31234.E3NNI4"/>
<keyword evidence="3" id="KW-1185">Reference proteome</keyword>
<sequence>MDDESALLGEPETPEMEQKRVFNIMESLAAGEHVVVTERDVDIVEMTLVKIRENLTIAKASILTEEDILNVANLNFMSPNPTKKTASSEFKLSPLSTQDEEILDYEESIDGMETDGELPKIPENSRKSEEMSPKPTKNRQMKRKSSEKSLKFMNSGVKLVADVICLSSDSSDSESSIPEVRVMKKKRSKIVWDEVKEEFKTDDEEVTADEEEEDETNKSSADFLKKLTKEQSCEWKTRNFSQKMGKIG</sequence>
<name>E3NNI4_CAERE</name>
<evidence type="ECO:0000313" key="3">
    <source>
        <dbReference type="Proteomes" id="UP000008281"/>
    </source>
</evidence>
<dbReference type="Proteomes" id="UP000008281">
    <property type="component" value="Unassembled WGS sequence"/>
</dbReference>
<evidence type="ECO:0000256" key="1">
    <source>
        <dbReference type="SAM" id="MobiDB-lite"/>
    </source>
</evidence>
<proteinExistence type="predicted"/>
<feature type="region of interest" description="Disordered" evidence="1">
    <location>
        <begin position="200"/>
        <end position="223"/>
    </location>
</feature>
<feature type="compositionally biased region" description="Basic and acidic residues" evidence="1">
    <location>
        <begin position="117"/>
        <end position="132"/>
    </location>
</feature>
<dbReference type="HOGENOM" id="CLU_1121003_0_0_1"/>
<protein>
    <submittedName>
        <fullName evidence="2">Uncharacterized protein</fullName>
    </submittedName>
</protein>
<dbReference type="eggNOG" id="ENOG502R96V">
    <property type="taxonomic scope" value="Eukaryota"/>
</dbReference>
<gene>
    <name evidence="2" type="ORF">CRE_30278</name>
</gene>
<feature type="compositionally biased region" description="Acidic residues" evidence="1">
    <location>
        <begin position="200"/>
        <end position="215"/>
    </location>
</feature>
<accession>E3NNI4</accession>